<dbReference type="AlphaFoldDB" id="A0A9W8KW43"/>
<gene>
    <name evidence="3" type="ORF">GGI25_005455</name>
</gene>
<feature type="compositionally biased region" description="Pro residues" evidence="2">
    <location>
        <begin position="37"/>
        <end position="52"/>
    </location>
</feature>
<dbReference type="Gene3D" id="6.10.140.1020">
    <property type="match status" value="1"/>
</dbReference>
<dbReference type="OrthoDB" id="5549316at2759"/>
<evidence type="ECO:0000313" key="4">
    <source>
        <dbReference type="Proteomes" id="UP001151518"/>
    </source>
</evidence>
<name>A0A9W8KW43_9FUNG</name>
<feature type="region of interest" description="Disordered" evidence="2">
    <location>
        <begin position="1"/>
        <end position="92"/>
    </location>
</feature>
<dbReference type="EMBL" id="JANBTW010000099">
    <property type="protein sequence ID" value="KAJ2671588.1"/>
    <property type="molecule type" value="Genomic_DNA"/>
</dbReference>
<evidence type="ECO:0000256" key="1">
    <source>
        <dbReference type="SAM" id="Coils"/>
    </source>
</evidence>
<evidence type="ECO:0008006" key="5">
    <source>
        <dbReference type="Google" id="ProtNLM"/>
    </source>
</evidence>
<feature type="compositionally biased region" description="Acidic residues" evidence="2">
    <location>
        <begin position="194"/>
        <end position="203"/>
    </location>
</feature>
<proteinExistence type="predicted"/>
<keyword evidence="1" id="KW-0175">Coiled coil</keyword>
<evidence type="ECO:0000256" key="2">
    <source>
        <dbReference type="SAM" id="MobiDB-lite"/>
    </source>
</evidence>
<accession>A0A9W8KW43</accession>
<protein>
    <recommendedName>
        <fullName evidence="5">Swi5-dependent recombination DNA repair protein 1</fullName>
    </recommendedName>
</protein>
<organism evidence="3 4">
    <name type="scientific">Coemansia spiralis</name>
    <dbReference type="NCBI Taxonomy" id="417178"/>
    <lineage>
        <taxon>Eukaryota</taxon>
        <taxon>Fungi</taxon>
        <taxon>Fungi incertae sedis</taxon>
        <taxon>Zoopagomycota</taxon>
        <taxon>Kickxellomycotina</taxon>
        <taxon>Kickxellomycetes</taxon>
        <taxon>Kickxellales</taxon>
        <taxon>Kickxellaceae</taxon>
        <taxon>Coemansia</taxon>
    </lineage>
</organism>
<evidence type="ECO:0000313" key="3">
    <source>
        <dbReference type="EMBL" id="KAJ2671588.1"/>
    </source>
</evidence>
<feature type="compositionally biased region" description="Basic residues" evidence="2">
    <location>
        <begin position="1"/>
        <end position="13"/>
    </location>
</feature>
<sequence length="233" mass="24911">MDKRQEIKRRRSLLMKPFKSPKKQEQPTSPSASLASPAPPAPPASPAPPAPPAGHKRPAPETTTPLRSLLQSKKRRSATPHSSLGKRPPSLVSLRDEQTQRLAQEKTSLQRQLAQTKEEIALIERASALVAKNEAVVVDALVAKWQIACASACEDLFELLKPVMEAQRQAAEMGGGWGSGHVPDEKKSSAGGDDASDASDDDGSSVHSADGVLDGDINTPYMLRQFGIAPGLF</sequence>
<reference evidence="3" key="1">
    <citation type="submission" date="2022-07" db="EMBL/GenBank/DDBJ databases">
        <title>Phylogenomic reconstructions and comparative analyses of Kickxellomycotina fungi.</title>
        <authorList>
            <person name="Reynolds N.K."/>
            <person name="Stajich J.E."/>
            <person name="Barry K."/>
            <person name="Grigoriev I.V."/>
            <person name="Crous P."/>
            <person name="Smith M.E."/>
        </authorList>
    </citation>
    <scope>NUCLEOTIDE SEQUENCE</scope>
    <source>
        <strain evidence="3">NRRL 3115</strain>
    </source>
</reference>
<comment type="caution">
    <text evidence="3">The sequence shown here is derived from an EMBL/GenBank/DDBJ whole genome shotgun (WGS) entry which is preliminary data.</text>
</comment>
<feature type="region of interest" description="Disordered" evidence="2">
    <location>
        <begin position="171"/>
        <end position="211"/>
    </location>
</feature>
<feature type="compositionally biased region" description="Polar residues" evidence="2">
    <location>
        <begin position="61"/>
        <end position="71"/>
    </location>
</feature>
<dbReference type="Proteomes" id="UP001151518">
    <property type="component" value="Unassembled WGS sequence"/>
</dbReference>
<feature type="coiled-coil region" evidence="1">
    <location>
        <begin position="99"/>
        <end position="126"/>
    </location>
</feature>